<organism evidence="3 4">
    <name type="scientific">Lyophyllum shimeji</name>
    <name type="common">Hon-shimeji</name>
    <name type="synonym">Tricholoma shimeji</name>
    <dbReference type="NCBI Taxonomy" id="47721"/>
    <lineage>
        <taxon>Eukaryota</taxon>
        <taxon>Fungi</taxon>
        <taxon>Dikarya</taxon>
        <taxon>Basidiomycota</taxon>
        <taxon>Agaricomycotina</taxon>
        <taxon>Agaricomycetes</taxon>
        <taxon>Agaricomycetidae</taxon>
        <taxon>Agaricales</taxon>
        <taxon>Tricholomatineae</taxon>
        <taxon>Lyophyllaceae</taxon>
        <taxon>Lyophyllum</taxon>
    </lineage>
</organism>
<feature type="transmembrane region" description="Helical" evidence="2">
    <location>
        <begin position="6"/>
        <end position="24"/>
    </location>
</feature>
<sequence length="783" mass="85331">MLLVVPTALEVIFCTSLVFTNWGTGRRYLWLTAEGWVHFSLALVEMLSHILPAARDHADVFRAFDTVLAAASFLPVLLYTLFTFLFARVELITGLPNRLQTIAKLLLLIFIPAIVAGNEAASFVGISRRVITVGSQSVLAIGFSNDKNQTLWTFSTSLTLALLTAYQAINFTFAFYRLIKALLDQRRIDTTSSDEVHLFKGIGWITGGLKLGAIETVIGFAAAGFGSAMTRRIIRLLARACLVIGLVKGLDSSEDFRDIRDELSGAGRRDLRRSRLREFISNPRHSTFRQLTPTATAFHAAPRAPAALSQFSPEPRSQDGLTGMRQFAEVKQAATTGDISEKPARERVTIHFEGGTPSLHMRFSALEIPILPPLSVNNSPRQSSEWVSVSRPTFQSSPSTHSSHSSSPRRATYCAPSPRNSLLSALTISDSGLDISNLKTPQQVYSPPTKPARVESSYSQRSIPESYTSLSAVRELASQFPPLPTRVLETIKQSPANQTSGEFWDDSTSLVSKPSITRRRSSTPISPGSDVDPFMNEEVTSKAVSNSNLPDQPILTLRNPSADFKAASVPTSALSTPVTVPSGYTPTPPAQSTSTTDTDDAFLDFGSVLDTGKSRAFTRDSAGSTHPADWIDYEAIPKTMSVLAPVAEEADGQPRVSVTRGASHSSRRSSSLGALTISWLKSAEMEEEERRLARAVSRKAPPSRIKSIGKAPMRSTPLPTRTGQTRGSLHIERIMIPPKQESNVEIVQGSLDSTHGRSVLRDSEVLGIEDGSYARDMRLKGYI</sequence>
<keyword evidence="4" id="KW-1185">Reference proteome</keyword>
<dbReference type="AlphaFoldDB" id="A0A9P3PQ30"/>
<evidence type="ECO:0000256" key="1">
    <source>
        <dbReference type="SAM" id="MobiDB-lite"/>
    </source>
</evidence>
<evidence type="ECO:0000313" key="4">
    <source>
        <dbReference type="Proteomes" id="UP001063166"/>
    </source>
</evidence>
<keyword evidence="2" id="KW-0812">Transmembrane</keyword>
<evidence type="ECO:0000313" key="3">
    <source>
        <dbReference type="EMBL" id="GLB39973.1"/>
    </source>
</evidence>
<dbReference type="Proteomes" id="UP001063166">
    <property type="component" value="Unassembled WGS sequence"/>
</dbReference>
<feature type="transmembrane region" description="Helical" evidence="2">
    <location>
        <begin position="36"/>
        <end position="54"/>
    </location>
</feature>
<feature type="region of interest" description="Disordered" evidence="1">
    <location>
        <begin position="387"/>
        <end position="416"/>
    </location>
</feature>
<protein>
    <submittedName>
        <fullName evidence="3">Uncharacterized protein</fullName>
    </submittedName>
</protein>
<keyword evidence="2" id="KW-1133">Transmembrane helix</keyword>
<feature type="transmembrane region" description="Helical" evidence="2">
    <location>
        <begin position="66"/>
        <end position="86"/>
    </location>
</feature>
<feature type="region of interest" description="Disordered" evidence="1">
    <location>
        <begin position="438"/>
        <end position="460"/>
    </location>
</feature>
<feature type="region of interest" description="Disordered" evidence="1">
    <location>
        <begin position="692"/>
        <end position="725"/>
    </location>
</feature>
<proteinExistence type="predicted"/>
<dbReference type="OrthoDB" id="3219582at2759"/>
<reference evidence="3" key="1">
    <citation type="submission" date="2022-07" db="EMBL/GenBank/DDBJ databases">
        <title>The genome of Lyophyllum shimeji provides insight into the initial evolution of ectomycorrhizal fungal genome.</title>
        <authorList>
            <person name="Kobayashi Y."/>
            <person name="Shibata T."/>
            <person name="Hirakawa H."/>
            <person name="Shigenobu S."/>
            <person name="Nishiyama T."/>
            <person name="Yamada A."/>
            <person name="Hasebe M."/>
            <person name="Kawaguchi M."/>
        </authorList>
    </citation>
    <scope>NUCLEOTIDE SEQUENCE</scope>
    <source>
        <strain evidence="3">AT787</strain>
    </source>
</reference>
<comment type="caution">
    <text evidence="3">The sequence shown here is derived from an EMBL/GenBank/DDBJ whole genome shotgun (WGS) entry which is preliminary data.</text>
</comment>
<dbReference type="EMBL" id="BRPK01000007">
    <property type="protein sequence ID" value="GLB39973.1"/>
    <property type="molecule type" value="Genomic_DNA"/>
</dbReference>
<keyword evidence="2" id="KW-0472">Membrane</keyword>
<name>A0A9P3PQ30_LYOSH</name>
<feature type="compositionally biased region" description="Low complexity" evidence="1">
    <location>
        <begin position="396"/>
        <end position="408"/>
    </location>
</feature>
<gene>
    <name evidence="3" type="ORF">LshimejAT787_0704830</name>
</gene>
<accession>A0A9P3PQ30</accession>
<evidence type="ECO:0000256" key="2">
    <source>
        <dbReference type="SAM" id="Phobius"/>
    </source>
</evidence>
<feature type="region of interest" description="Disordered" evidence="1">
    <location>
        <begin position="514"/>
        <end position="534"/>
    </location>
</feature>
<feature type="region of interest" description="Disordered" evidence="1">
    <location>
        <begin position="576"/>
        <end position="597"/>
    </location>
</feature>
<feature type="transmembrane region" description="Helical" evidence="2">
    <location>
        <begin position="106"/>
        <end position="131"/>
    </location>
</feature>
<feature type="transmembrane region" description="Helical" evidence="2">
    <location>
        <begin position="151"/>
        <end position="176"/>
    </location>
</feature>